<organism evidence="3 4">
    <name type="scientific">Crotalaria pallida</name>
    <name type="common">Smooth rattlebox</name>
    <name type="synonym">Crotalaria striata</name>
    <dbReference type="NCBI Taxonomy" id="3830"/>
    <lineage>
        <taxon>Eukaryota</taxon>
        <taxon>Viridiplantae</taxon>
        <taxon>Streptophyta</taxon>
        <taxon>Embryophyta</taxon>
        <taxon>Tracheophyta</taxon>
        <taxon>Spermatophyta</taxon>
        <taxon>Magnoliopsida</taxon>
        <taxon>eudicotyledons</taxon>
        <taxon>Gunneridae</taxon>
        <taxon>Pentapetalae</taxon>
        <taxon>rosids</taxon>
        <taxon>fabids</taxon>
        <taxon>Fabales</taxon>
        <taxon>Fabaceae</taxon>
        <taxon>Papilionoideae</taxon>
        <taxon>50 kb inversion clade</taxon>
        <taxon>genistoids sensu lato</taxon>
        <taxon>core genistoids</taxon>
        <taxon>Crotalarieae</taxon>
        <taxon>Crotalaria</taxon>
    </lineage>
</organism>
<dbReference type="EMBL" id="JAYWIO010000021">
    <property type="protein sequence ID" value="KAK7238691.1"/>
    <property type="molecule type" value="Genomic_DNA"/>
</dbReference>
<name>A0AAN9IEJ5_CROPI</name>
<feature type="region of interest" description="Disordered" evidence="1">
    <location>
        <begin position="54"/>
        <end position="89"/>
    </location>
</feature>
<evidence type="ECO:0000313" key="4">
    <source>
        <dbReference type="Proteomes" id="UP001372338"/>
    </source>
</evidence>
<comment type="caution">
    <text evidence="3">The sequence shown here is derived from an EMBL/GenBank/DDBJ whole genome shotgun (WGS) entry which is preliminary data.</text>
</comment>
<accession>A0AAN9IEJ5</accession>
<evidence type="ECO:0000313" key="2">
    <source>
        <dbReference type="EMBL" id="KAK7238691.1"/>
    </source>
</evidence>
<gene>
    <name evidence="3" type="ORF">RIF29_22538</name>
    <name evidence="2" type="ORF">RIF29_43922</name>
</gene>
<feature type="compositionally biased region" description="Basic and acidic residues" evidence="1">
    <location>
        <begin position="62"/>
        <end position="72"/>
    </location>
</feature>
<protein>
    <submittedName>
        <fullName evidence="3">Uncharacterized protein</fullName>
    </submittedName>
</protein>
<dbReference type="AlphaFoldDB" id="A0AAN9IEJ5"/>
<dbReference type="EMBL" id="JAYWIO010000004">
    <property type="protein sequence ID" value="KAK7269801.1"/>
    <property type="molecule type" value="Genomic_DNA"/>
</dbReference>
<dbReference type="PANTHER" id="PTHR34542">
    <property type="entry name" value="OS08G0359900 PROTEIN"/>
    <property type="match status" value="1"/>
</dbReference>
<dbReference type="Proteomes" id="UP001372338">
    <property type="component" value="Unassembled WGS sequence"/>
</dbReference>
<proteinExistence type="predicted"/>
<keyword evidence="4" id="KW-1185">Reference proteome</keyword>
<reference evidence="3 4" key="1">
    <citation type="submission" date="2024-01" db="EMBL/GenBank/DDBJ databases">
        <title>The genomes of 5 underutilized Papilionoideae crops provide insights into root nodulation and disease resistanc.</title>
        <authorList>
            <person name="Yuan L."/>
        </authorList>
    </citation>
    <scope>NUCLEOTIDE SEQUENCE [LARGE SCALE GENOMIC DNA]</scope>
    <source>
        <strain evidence="3">ZHUSHIDOU_FW_LH</strain>
        <tissue evidence="3">Leaf</tissue>
    </source>
</reference>
<evidence type="ECO:0000313" key="3">
    <source>
        <dbReference type="EMBL" id="KAK7269801.1"/>
    </source>
</evidence>
<dbReference type="PANTHER" id="PTHR34542:SF1">
    <property type="entry name" value="OS08G0359900 PROTEIN"/>
    <property type="match status" value="1"/>
</dbReference>
<evidence type="ECO:0000256" key="1">
    <source>
        <dbReference type="SAM" id="MobiDB-lite"/>
    </source>
</evidence>
<sequence length="150" mass="16430">MATLQKFKLFTSHCGAATQSSTQSPRTSPLVQLRRPKTTLQTLLCLNRSTRRRDSPLLLQEHSSEKKGRNSLKDLFVSSPPGGEEEEEKVDAAVSSTAMLGSVGVGNLGLGGPGTWAEGFGPRNPGWMGFRCRSLLKRKAWRPLLLTIHE</sequence>